<evidence type="ECO:0000313" key="4">
    <source>
        <dbReference type="Proteomes" id="UP000077684"/>
    </source>
</evidence>
<dbReference type="InterPro" id="IPR012337">
    <property type="entry name" value="RNaseH-like_sf"/>
</dbReference>
<protein>
    <recommendedName>
        <fullName evidence="2">HAT C-terminal dimerisation domain-containing protein</fullName>
    </recommendedName>
</protein>
<proteinExistence type="predicted"/>
<sequence length="113" mass="12393">MAMDVFSCPATSVDVERLFSRAGRVVSPLRHKLKAAKIAQLVTVGKWFVEGSVPDDLLPNVLTEEDNARRAKRKAKALAADGSGKRSKPNAMVIGARHEDNEKTQTFDDDDDI</sequence>
<feature type="compositionally biased region" description="Basic and acidic residues" evidence="1">
    <location>
        <begin position="96"/>
        <end position="106"/>
    </location>
</feature>
<name>A0A8X7MRV8_9BASI</name>
<feature type="domain" description="HAT C-terminal dimerisation" evidence="2">
    <location>
        <begin position="1"/>
        <end position="47"/>
    </location>
</feature>
<dbReference type="GO" id="GO:0046983">
    <property type="term" value="F:protein dimerization activity"/>
    <property type="evidence" value="ECO:0007669"/>
    <property type="project" value="InterPro"/>
</dbReference>
<reference evidence="3" key="1">
    <citation type="submission" date="2016-04" db="EMBL/GenBank/DDBJ databases">
        <authorList>
            <person name="Nguyen H.D."/>
            <person name="Samba Siva P."/>
            <person name="Cullis J."/>
            <person name="Levesque C.A."/>
            <person name="Hambleton S."/>
        </authorList>
    </citation>
    <scope>NUCLEOTIDE SEQUENCE</scope>
    <source>
        <strain evidence="3">DAOMC 236426</strain>
    </source>
</reference>
<accession>A0A8X7MRV8</accession>
<dbReference type="AlphaFoldDB" id="A0A8X7MRV8"/>
<dbReference type="SUPFAM" id="SSF53098">
    <property type="entry name" value="Ribonuclease H-like"/>
    <property type="match status" value="1"/>
</dbReference>
<reference evidence="3" key="2">
    <citation type="journal article" date="2019" name="IMA Fungus">
        <title>Genome sequencing and comparison of five Tilletia species to identify candidate genes for the detection of regulated species infecting wheat.</title>
        <authorList>
            <person name="Nguyen H.D.T."/>
            <person name="Sultana T."/>
            <person name="Kesanakurti P."/>
            <person name="Hambleton S."/>
        </authorList>
    </citation>
    <scope>NUCLEOTIDE SEQUENCE</scope>
    <source>
        <strain evidence="3">DAOMC 236426</strain>
    </source>
</reference>
<dbReference type="Pfam" id="PF05699">
    <property type="entry name" value="Dimer_Tnp_hAT"/>
    <property type="match status" value="1"/>
</dbReference>
<dbReference type="EMBL" id="LWDE02000564">
    <property type="protein sequence ID" value="KAE8246600.1"/>
    <property type="molecule type" value="Genomic_DNA"/>
</dbReference>
<comment type="caution">
    <text evidence="3">The sequence shown here is derived from an EMBL/GenBank/DDBJ whole genome shotgun (WGS) entry which is preliminary data.</text>
</comment>
<dbReference type="Proteomes" id="UP000077684">
    <property type="component" value="Unassembled WGS sequence"/>
</dbReference>
<dbReference type="InterPro" id="IPR008906">
    <property type="entry name" value="HATC_C_dom"/>
</dbReference>
<keyword evidence="4" id="KW-1185">Reference proteome</keyword>
<gene>
    <name evidence="3" type="ORF">A4X06_0g4948</name>
</gene>
<organism evidence="3 4">
    <name type="scientific">Tilletia controversa</name>
    <name type="common">dwarf bunt fungus</name>
    <dbReference type="NCBI Taxonomy" id="13291"/>
    <lineage>
        <taxon>Eukaryota</taxon>
        <taxon>Fungi</taxon>
        <taxon>Dikarya</taxon>
        <taxon>Basidiomycota</taxon>
        <taxon>Ustilaginomycotina</taxon>
        <taxon>Exobasidiomycetes</taxon>
        <taxon>Tilletiales</taxon>
        <taxon>Tilletiaceae</taxon>
        <taxon>Tilletia</taxon>
    </lineage>
</organism>
<evidence type="ECO:0000259" key="2">
    <source>
        <dbReference type="Pfam" id="PF05699"/>
    </source>
</evidence>
<feature type="region of interest" description="Disordered" evidence="1">
    <location>
        <begin position="73"/>
        <end position="113"/>
    </location>
</feature>
<evidence type="ECO:0000313" key="3">
    <source>
        <dbReference type="EMBL" id="KAE8246600.1"/>
    </source>
</evidence>
<evidence type="ECO:0000256" key="1">
    <source>
        <dbReference type="SAM" id="MobiDB-lite"/>
    </source>
</evidence>